<feature type="domain" description="Outer membrane protein beta-barrel" evidence="2">
    <location>
        <begin position="33"/>
        <end position="195"/>
    </location>
</feature>
<dbReference type="SUPFAM" id="SSF56925">
    <property type="entry name" value="OMPA-like"/>
    <property type="match status" value="1"/>
</dbReference>
<keyword evidence="4" id="KW-1185">Reference proteome</keyword>
<sequence>MKKILLSAIAFIMALPSVAQYGYPFNSAYTEEHNIYYGLRLGLALATVNSDDDVLDGGSVRSGLNLGAIIGFQLSPAAPVYLETGLFYTEKGGNGKVDGAKFTYDLNYLELPILAKYKYDVDGNFSIQPFAGGYIACGVGGKVKDYGLTPDDRAVYSSFSSGFFKRFDGGLRIGCGAEYQMIYAEMAYDFGLANICHSDFDTSHTGCFYLNFGVNF</sequence>
<dbReference type="Proteomes" id="UP000764045">
    <property type="component" value="Unassembled WGS sequence"/>
</dbReference>
<dbReference type="InterPro" id="IPR011250">
    <property type="entry name" value="OMP/PagP_B-barrel"/>
</dbReference>
<name>A0A938WLW9_9BACT</name>
<evidence type="ECO:0000256" key="1">
    <source>
        <dbReference type="SAM" id="SignalP"/>
    </source>
</evidence>
<comment type="caution">
    <text evidence="3">The sequence shown here is derived from an EMBL/GenBank/DDBJ whole genome shotgun (WGS) entry which is preliminary data.</text>
</comment>
<evidence type="ECO:0000259" key="2">
    <source>
        <dbReference type="Pfam" id="PF13568"/>
    </source>
</evidence>
<reference evidence="3 4" key="1">
    <citation type="journal article" date="2021" name="Sci. Rep.">
        <title>The distribution of antibiotic resistance genes in chicken gut microbiota commensals.</title>
        <authorList>
            <person name="Juricova H."/>
            <person name="Matiasovicova J."/>
            <person name="Kubasova T."/>
            <person name="Cejkova D."/>
            <person name="Rychlik I."/>
        </authorList>
    </citation>
    <scope>NUCLEOTIDE SEQUENCE [LARGE SCALE GENOMIC DNA]</scope>
    <source>
        <strain evidence="3 4">An819</strain>
    </source>
</reference>
<proteinExistence type="predicted"/>
<evidence type="ECO:0000313" key="3">
    <source>
        <dbReference type="EMBL" id="MBM6661153.1"/>
    </source>
</evidence>
<dbReference type="Pfam" id="PF13568">
    <property type="entry name" value="OMP_b-brl_2"/>
    <property type="match status" value="1"/>
</dbReference>
<dbReference type="EMBL" id="JACJJL010000006">
    <property type="protein sequence ID" value="MBM6661153.1"/>
    <property type="molecule type" value="Genomic_DNA"/>
</dbReference>
<dbReference type="RefSeq" id="WP_205108592.1">
    <property type="nucleotide sequence ID" value="NZ_JACJJL010000006.1"/>
</dbReference>
<feature type="signal peptide" evidence="1">
    <location>
        <begin position="1"/>
        <end position="19"/>
    </location>
</feature>
<gene>
    <name evidence="3" type="ORF">H6B30_05185</name>
</gene>
<organism evidence="3 4">
    <name type="scientific">Marseilla massiliensis</name>
    <dbReference type="NCBI Taxonomy" id="1841864"/>
    <lineage>
        <taxon>Bacteria</taxon>
        <taxon>Pseudomonadati</taxon>
        <taxon>Bacteroidota</taxon>
        <taxon>Bacteroidia</taxon>
        <taxon>Bacteroidales</taxon>
        <taxon>Prevotellaceae</taxon>
        <taxon>Marseilla</taxon>
    </lineage>
</organism>
<dbReference type="InterPro" id="IPR025665">
    <property type="entry name" value="Beta-barrel_OMP_2"/>
</dbReference>
<protein>
    <submittedName>
        <fullName evidence="3">PorT family protein</fullName>
    </submittedName>
</protein>
<feature type="chain" id="PRO_5036791692" evidence="1">
    <location>
        <begin position="20"/>
        <end position="216"/>
    </location>
</feature>
<evidence type="ECO:0000313" key="4">
    <source>
        <dbReference type="Proteomes" id="UP000764045"/>
    </source>
</evidence>
<keyword evidence="1" id="KW-0732">Signal</keyword>
<accession>A0A938WLW9</accession>
<dbReference type="AlphaFoldDB" id="A0A938WLW9"/>